<keyword evidence="2" id="KW-0732">Signal</keyword>
<dbReference type="Pfam" id="PF05275">
    <property type="entry name" value="CopB"/>
    <property type="match status" value="1"/>
</dbReference>
<dbReference type="EMBL" id="FUZV01000001">
    <property type="protein sequence ID" value="SKC40162.1"/>
    <property type="molecule type" value="Genomic_DNA"/>
</dbReference>
<dbReference type="InterPro" id="IPR007939">
    <property type="entry name" value="Cu-R_B_prcur"/>
</dbReference>
<evidence type="ECO:0000313" key="3">
    <source>
        <dbReference type="EMBL" id="SKC40162.1"/>
    </source>
</evidence>
<gene>
    <name evidence="3" type="ORF">SAMN06296058_0070</name>
</gene>
<evidence type="ECO:0000256" key="1">
    <source>
        <dbReference type="SAM" id="MobiDB-lite"/>
    </source>
</evidence>
<feature type="region of interest" description="Disordered" evidence="1">
    <location>
        <begin position="30"/>
        <end position="85"/>
    </location>
</feature>
<evidence type="ECO:0000313" key="4">
    <source>
        <dbReference type="Proteomes" id="UP000190341"/>
    </source>
</evidence>
<dbReference type="RefSeq" id="WP_079722521.1">
    <property type="nucleotide sequence ID" value="NZ_BMCL01000003.1"/>
</dbReference>
<dbReference type="GO" id="GO:0005507">
    <property type="term" value="F:copper ion binding"/>
    <property type="evidence" value="ECO:0007669"/>
    <property type="project" value="InterPro"/>
</dbReference>
<proteinExistence type="predicted"/>
<dbReference type="STRING" id="428993.SAMN06296058_0070"/>
<dbReference type="Proteomes" id="UP000190341">
    <property type="component" value="Unassembled WGS sequence"/>
</dbReference>
<dbReference type="AlphaFoldDB" id="A0A1T5IM76"/>
<evidence type="ECO:0000256" key="2">
    <source>
        <dbReference type="SAM" id="SignalP"/>
    </source>
</evidence>
<organism evidence="3 4">
    <name type="scientific">Pseudoxanthomonas indica</name>
    <dbReference type="NCBI Taxonomy" id="428993"/>
    <lineage>
        <taxon>Bacteria</taxon>
        <taxon>Pseudomonadati</taxon>
        <taxon>Pseudomonadota</taxon>
        <taxon>Gammaproteobacteria</taxon>
        <taxon>Lysobacterales</taxon>
        <taxon>Lysobacteraceae</taxon>
        <taxon>Pseudoxanthomonas</taxon>
    </lineage>
</organism>
<dbReference type="GO" id="GO:0009279">
    <property type="term" value="C:cell outer membrane"/>
    <property type="evidence" value="ECO:0007669"/>
    <property type="project" value="InterPro"/>
</dbReference>
<dbReference type="GO" id="GO:0006878">
    <property type="term" value="P:intracellular copper ion homeostasis"/>
    <property type="evidence" value="ECO:0007669"/>
    <property type="project" value="InterPro"/>
</dbReference>
<protein>
    <submittedName>
        <fullName evidence="3">Copper resistance protein B</fullName>
    </submittedName>
</protein>
<accession>A0A1T5IM76</accession>
<keyword evidence="4" id="KW-1185">Reference proteome</keyword>
<reference evidence="3 4" key="1">
    <citation type="submission" date="2017-02" db="EMBL/GenBank/DDBJ databases">
        <authorList>
            <person name="Peterson S.W."/>
        </authorList>
    </citation>
    <scope>NUCLEOTIDE SEQUENCE [LARGE SCALE GENOMIC DNA]</scope>
    <source>
        <strain evidence="3 4">P15</strain>
    </source>
</reference>
<feature type="chain" id="PRO_5010555791" evidence="2">
    <location>
        <begin position="28"/>
        <end position="314"/>
    </location>
</feature>
<sequence>MSTHFSLRRIIPMAIALTSLCAASAWAAQDPHAGHGGATPTSPAQDPHSHHAAPVEHTQHVDHKDHAQATEQEKKPSAADPLPPISAADRAAAFPEVSHHAMEHAPSINSFVLIDRLEGWRRDGQEGQAWEAQAWVGSDLNRLWLRTEGERTAGHTEAAQMELLYGRSVSPWWDVVAGIRHDTRPEQARSWAALGVQGLAPYKFEMAATAYLAEDGQVAATVEAEYELLLTNRLILQPRVEARLNACERVEFGEGSGLTSVEAGLRLRYEVTRRFAPYVGISHGRRFGDSARWAEAAGEHARDTHFLVGLRLWF</sequence>
<name>A0A1T5IM76_9GAMM</name>
<feature type="compositionally biased region" description="Basic and acidic residues" evidence="1">
    <location>
        <begin position="47"/>
        <end position="77"/>
    </location>
</feature>
<feature type="signal peptide" evidence="2">
    <location>
        <begin position="1"/>
        <end position="27"/>
    </location>
</feature>
<dbReference type="OrthoDB" id="9778934at2"/>